<dbReference type="PROSITE" id="PS50109">
    <property type="entry name" value="HIS_KIN"/>
    <property type="match status" value="1"/>
</dbReference>
<feature type="transmembrane region" description="Helical" evidence="19">
    <location>
        <begin position="67"/>
        <end position="98"/>
    </location>
</feature>
<keyword evidence="7" id="KW-0963">Cytoplasm</keyword>
<evidence type="ECO:0000256" key="3">
    <source>
        <dbReference type="ARBA" id="ARBA00004496"/>
    </source>
</evidence>
<dbReference type="Pfam" id="PF07730">
    <property type="entry name" value="HisKA_3"/>
    <property type="match status" value="1"/>
</dbReference>
<dbReference type="SMART" id="SM00387">
    <property type="entry name" value="HATPase_c"/>
    <property type="match status" value="1"/>
</dbReference>
<comment type="cofactor">
    <cofactor evidence="2">
        <name>[4Fe-4S] cluster</name>
        <dbReference type="ChEBI" id="CHEBI:49883"/>
    </cofactor>
</comment>
<keyword evidence="19" id="KW-0812">Transmembrane</keyword>
<gene>
    <name evidence="21" type="ORF">ACFFJG_11650</name>
</gene>
<evidence type="ECO:0000256" key="2">
    <source>
        <dbReference type="ARBA" id="ARBA00001966"/>
    </source>
</evidence>
<evidence type="ECO:0000256" key="16">
    <source>
        <dbReference type="ARBA" id="ARBA00023014"/>
    </source>
</evidence>
<keyword evidence="19" id="KW-1133">Transmembrane helix</keyword>
<dbReference type="InterPro" id="IPR050482">
    <property type="entry name" value="Sensor_HK_TwoCompSys"/>
</dbReference>
<evidence type="ECO:0000256" key="5">
    <source>
        <dbReference type="ARBA" id="ARBA00017322"/>
    </source>
</evidence>
<comment type="subcellular location">
    <subcellularLocation>
        <location evidence="3">Cytoplasm</location>
    </subcellularLocation>
</comment>
<keyword evidence="11" id="KW-0547">Nucleotide-binding</keyword>
<reference evidence="21 22" key="1">
    <citation type="submission" date="2024-09" db="EMBL/GenBank/DDBJ databases">
        <authorList>
            <person name="Sun Q."/>
            <person name="Mori K."/>
        </authorList>
    </citation>
    <scope>NUCLEOTIDE SEQUENCE [LARGE SCALE GENOMIC DNA]</scope>
    <source>
        <strain evidence="21 22">CCM 8654</strain>
    </source>
</reference>
<evidence type="ECO:0000256" key="15">
    <source>
        <dbReference type="ARBA" id="ARBA00023012"/>
    </source>
</evidence>
<evidence type="ECO:0000256" key="1">
    <source>
        <dbReference type="ARBA" id="ARBA00000085"/>
    </source>
</evidence>
<dbReference type="EC" id="2.7.13.3" evidence="4"/>
<dbReference type="SUPFAM" id="SSF55874">
    <property type="entry name" value="ATPase domain of HSP90 chaperone/DNA topoisomerase II/histidine kinase"/>
    <property type="match status" value="1"/>
</dbReference>
<accession>A0ABV6E2C5</accession>
<keyword evidence="6" id="KW-0004">4Fe-4S</keyword>
<evidence type="ECO:0000256" key="14">
    <source>
        <dbReference type="ARBA" id="ARBA00023004"/>
    </source>
</evidence>
<evidence type="ECO:0000259" key="20">
    <source>
        <dbReference type="PROSITE" id="PS50109"/>
    </source>
</evidence>
<keyword evidence="14" id="KW-0408">Iron</keyword>
<dbReference type="PRINTS" id="PR00344">
    <property type="entry name" value="BCTRLSENSOR"/>
</dbReference>
<evidence type="ECO:0000256" key="7">
    <source>
        <dbReference type="ARBA" id="ARBA00022490"/>
    </source>
</evidence>
<evidence type="ECO:0000256" key="8">
    <source>
        <dbReference type="ARBA" id="ARBA00022553"/>
    </source>
</evidence>
<dbReference type="InterPro" id="IPR055558">
    <property type="entry name" value="DUF7134"/>
</dbReference>
<dbReference type="Pfam" id="PF23539">
    <property type="entry name" value="DUF7134"/>
    <property type="match status" value="1"/>
</dbReference>
<dbReference type="Pfam" id="PF02518">
    <property type="entry name" value="HATPase_c"/>
    <property type="match status" value="1"/>
</dbReference>
<sequence>MPTTTATTRDHRPWRLGPRGRAWFDRLLVAALVVLALGHLVSGQPAALVLAALEPLPLLWRRSRPFAVLLAVAGLSALQAVAVDTPTTGQLAFPVAVYSVARWAPRWQGVAALLVGYAGAVVAAVRWLVGFGTVDLALGNVAPYTVTIGAIVTAAWALGAAAQERENYVAALVARAEQAERTAEREVELAARDERSRIAREMHDVVAHGLSVIVVQADGARYAAARDPDVAVDTLGTIATTGRESLTEMRRLLGLLRDGDTGVAPQPGLGDVRHLVEEARAAGTVVEADLPDPVPDVPDGVALAAYRIVQEALTNVRKHAGPSARVRVRVSVGRGVEVEVRDDGRGAAAPAGDGPGLGLVGMRERAAVHGGTVEAGPAAGGGFAVSARLPL</sequence>
<evidence type="ECO:0000313" key="21">
    <source>
        <dbReference type="EMBL" id="MFC0223135.1"/>
    </source>
</evidence>
<dbReference type="Proteomes" id="UP001589698">
    <property type="component" value="Unassembled WGS sequence"/>
</dbReference>
<keyword evidence="12 21" id="KW-0418">Kinase</keyword>
<evidence type="ECO:0000256" key="6">
    <source>
        <dbReference type="ARBA" id="ARBA00022485"/>
    </source>
</evidence>
<evidence type="ECO:0000256" key="4">
    <source>
        <dbReference type="ARBA" id="ARBA00012438"/>
    </source>
</evidence>
<keyword evidence="19" id="KW-0472">Membrane</keyword>
<evidence type="ECO:0000256" key="11">
    <source>
        <dbReference type="ARBA" id="ARBA00022741"/>
    </source>
</evidence>
<protein>
    <recommendedName>
        <fullName evidence="5">Oxygen sensor histidine kinase NreB</fullName>
        <ecNumber evidence="4">2.7.13.3</ecNumber>
    </recommendedName>
    <alternativeName>
        <fullName evidence="18">Nitrogen regulation protein B</fullName>
    </alternativeName>
</protein>
<dbReference type="InterPro" id="IPR005467">
    <property type="entry name" value="His_kinase_dom"/>
</dbReference>
<feature type="domain" description="Histidine kinase" evidence="20">
    <location>
        <begin position="307"/>
        <end position="391"/>
    </location>
</feature>
<evidence type="ECO:0000256" key="19">
    <source>
        <dbReference type="SAM" id="Phobius"/>
    </source>
</evidence>
<proteinExistence type="predicted"/>
<comment type="function">
    <text evidence="17">Member of the two-component regulatory system NreB/NreC involved in the control of dissimilatory nitrate/nitrite reduction in response to oxygen. NreB functions as a direct oxygen sensor histidine kinase which is autophosphorylated, in the absence of oxygen, probably at the conserved histidine residue, and transfers its phosphate group probably to a conserved aspartate residue of NreC. NreB/NreC activates the expression of the nitrate (narGHJI) and nitrite (nir) reductase operons, as well as the putative nitrate transporter gene narT.</text>
</comment>
<keyword evidence="15" id="KW-0902">Two-component regulatory system</keyword>
<comment type="caution">
    <text evidence="21">The sequence shown here is derived from an EMBL/GenBank/DDBJ whole genome shotgun (WGS) entry which is preliminary data.</text>
</comment>
<dbReference type="PANTHER" id="PTHR24421">
    <property type="entry name" value="NITRATE/NITRITE SENSOR PROTEIN NARX-RELATED"/>
    <property type="match status" value="1"/>
</dbReference>
<keyword evidence="22" id="KW-1185">Reference proteome</keyword>
<dbReference type="InterPro" id="IPR036890">
    <property type="entry name" value="HATPase_C_sf"/>
</dbReference>
<dbReference type="InterPro" id="IPR004358">
    <property type="entry name" value="Sig_transdc_His_kin-like_C"/>
</dbReference>
<dbReference type="EMBL" id="JBHLXH010000001">
    <property type="protein sequence ID" value="MFC0223135.1"/>
    <property type="molecule type" value="Genomic_DNA"/>
</dbReference>
<evidence type="ECO:0000256" key="12">
    <source>
        <dbReference type="ARBA" id="ARBA00022777"/>
    </source>
</evidence>
<dbReference type="Gene3D" id="1.20.5.1930">
    <property type="match status" value="1"/>
</dbReference>
<evidence type="ECO:0000256" key="10">
    <source>
        <dbReference type="ARBA" id="ARBA00022723"/>
    </source>
</evidence>
<evidence type="ECO:0000256" key="13">
    <source>
        <dbReference type="ARBA" id="ARBA00022840"/>
    </source>
</evidence>
<keyword evidence="9" id="KW-0808">Transferase</keyword>
<dbReference type="InterPro" id="IPR003594">
    <property type="entry name" value="HATPase_dom"/>
</dbReference>
<keyword evidence="8" id="KW-0597">Phosphoprotein</keyword>
<dbReference type="Gene3D" id="3.30.565.10">
    <property type="entry name" value="Histidine kinase-like ATPase, C-terminal domain"/>
    <property type="match status" value="1"/>
</dbReference>
<organism evidence="21 22">
    <name type="scientific">Nocardioides zeicaulis</name>
    <dbReference type="NCBI Taxonomy" id="1776857"/>
    <lineage>
        <taxon>Bacteria</taxon>
        <taxon>Bacillati</taxon>
        <taxon>Actinomycetota</taxon>
        <taxon>Actinomycetes</taxon>
        <taxon>Propionibacteriales</taxon>
        <taxon>Nocardioidaceae</taxon>
        <taxon>Nocardioides</taxon>
    </lineage>
</organism>
<feature type="transmembrane region" description="Helical" evidence="19">
    <location>
        <begin position="141"/>
        <end position="162"/>
    </location>
</feature>
<dbReference type="InterPro" id="IPR011712">
    <property type="entry name" value="Sig_transdc_His_kin_sub3_dim/P"/>
</dbReference>
<name>A0ABV6E2C5_9ACTN</name>
<keyword evidence="13" id="KW-0067">ATP-binding</keyword>
<feature type="transmembrane region" description="Helical" evidence="19">
    <location>
        <begin position="110"/>
        <end position="129"/>
    </location>
</feature>
<dbReference type="CDD" id="cd16917">
    <property type="entry name" value="HATPase_UhpB-NarQ-NarX-like"/>
    <property type="match status" value="1"/>
</dbReference>
<keyword evidence="16" id="KW-0411">Iron-sulfur</keyword>
<dbReference type="GO" id="GO:0016301">
    <property type="term" value="F:kinase activity"/>
    <property type="evidence" value="ECO:0007669"/>
    <property type="project" value="UniProtKB-KW"/>
</dbReference>
<dbReference type="RefSeq" id="WP_378518892.1">
    <property type="nucleotide sequence ID" value="NZ_CBCSDI010000008.1"/>
</dbReference>
<evidence type="ECO:0000256" key="18">
    <source>
        <dbReference type="ARBA" id="ARBA00030800"/>
    </source>
</evidence>
<dbReference type="PANTHER" id="PTHR24421:SF10">
    <property type="entry name" value="NITRATE_NITRITE SENSOR PROTEIN NARQ"/>
    <property type="match status" value="1"/>
</dbReference>
<evidence type="ECO:0000313" key="22">
    <source>
        <dbReference type="Proteomes" id="UP001589698"/>
    </source>
</evidence>
<evidence type="ECO:0000256" key="9">
    <source>
        <dbReference type="ARBA" id="ARBA00022679"/>
    </source>
</evidence>
<comment type="catalytic activity">
    <reaction evidence="1">
        <text>ATP + protein L-histidine = ADP + protein N-phospho-L-histidine.</text>
        <dbReference type="EC" id="2.7.13.3"/>
    </reaction>
</comment>
<keyword evidence="10" id="KW-0479">Metal-binding</keyword>
<evidence type="ECO:0000256" key="17">
    <source>
        <dbReference type="ARBA" id="ARBA00024827"/>
    </source>
</evidence>